<keyword evidence="3" id="KW-1185">Reference proteome</keyword>
<keyword evidence="1" id="KW-0175">Coiled coil</keyword>
<gene>
    <name evidence="2" type="ORF">RFULGI_LOCUS15080</name>
</gene>
<organism evidence="2 3">
    <name type="scientific">Racocetra fulgida</name>
    <dbReference type="NCBI Taxonomy" id="60492"/>
    <lineage>
        <taxon>Eukaryota</taxon>
        <taxon>Fungi</taxon>
        <taxon>Fungi incertae sedis</taxon>
        <taxon>Mucoromycota</taxon>
        <taxon>Glomeromycotina</taxon>
        <taxon>Glomeromycetes</taxon>
        <taxon>Diversisporales</taxon>
        <taxon>Gigasporaceae</taxon>
        <taxon>Racocetra</taxon>
    </lineage>
</organism>
<dbReference type="EMBL" id="CAJVPZ010046650">
    <property type="protein sequence ID" value="CAG8771299.1"/>
    <property type="molecule type" value="Genomic_DNA"/>
</dbReference>
<evidence type="ECO:0000256" key="1">
    <source>
        <dbReference type="SAM" id="Coils"/>
    </source>
</evidence>
<sequence>QTPQKCEFISEKVTSYPYPKKEQFVSKDIYNEEKRLRKKFERQIEEINEASLQNISRLQEVIEEKNNFIDKLLEEFRWLEAYYGSSFQHAKWVPVDNTDNQEAFVDNVDDHEISGTENNDSDVDFDPFKLPEILEDEYYTFEEFD</sequence>
<dbReference type="Proteomes" id="UP000789396">
    <property type="component" value="Unassembled WGS sequence"/>
</dbReference>
<protein>
    <submittedName>
        <fullName evidence="2">19276_t:CDS:1</fullName>
    </submittedName>
</protein>
<name>A0A9N9JAE9_9GLOM</name>
<feature type="coiled-coil region" evidence="1">
    <location>
        <begin position="30"/>
        <end position="75"/>
    </location>
</feature>
<reference evidence="2" key="1">
    <citation type="submission" date="2021-06" db="EMBL/GenBank/DDBJ databases">
        <authorList>
            <person name="Kallberg Y."/>
            <person name="Tangrot J."/>
            <person name="Rosling A."/>
        </authorList>
    </citation>
    <scope>NUCLEOTIDE SEQUENCE</scope>
    <source>
        <strain evidence="2">IN212</strain>
    </source>
</reference>
<evidence type="ECO:0000313" key="3">
    <source>
        <dbReference type="Proteomes" id="UP000789396"/>
    </source>
</evidence>
<dbReference type="AlphaFoldDB" id="A0A9N9JAE9"/>
<comment type="caution">
    <text evidence="2">The sequence shown here is derived from an EMBL/GenBank/DDBJ whole genome shotgun (WGS) entry which is preliminary data.</text>
</comment>
<proteinExistence type="predicted"/>
<evidence type="ECO:0000313" key="2">
    <source>
        <dbReference type="EMBL" id="CAG8771299.1"/>
    </source>
</evidence>
<accession>A0A9N9JAE9</accession>
<feature type="non-terminal residue" evidence="2">
    <location>
        <position position="145"/>
    </location>
</feature>